<dbReference type="Proteomes" id="UP001499986">
    <property type="component" value="Unassembled WGS sequence"/>
</dbReference>
<evidence type="ECO:0000313" key="2">
    <source>
        <dbReference type="Proteomes" id="UP001499986"/>
    </source>
</evidence>
<keyword evidence="2" id="KW-1185">Reference proteome</keyword>
<gene>
    <name evidence="1" type="ORF">GCM10010255_82620</name>
</gene>
<proteinExistence type="predicted"/>
<dbReference type="EMBL" id="BAAASE010000019">
    <property type="protein sequence ID" value="GAA2427527.1"/>
    <property type="molecule type" value="Genomic_DNA"/>
</dbReference>
<evidence type="ECO:0000313" key="1">
    <source>
        <dbReference type="EMBL" id="GAA2427527.1"/>
    </source>
</evidence>
<reference evidence="2" key="1">
    <citation type="journal article" date="2019" name="Int. J. Syst. Evol. Microbiol.">
        <title>The Global Catalogue of Microorganisms (GCM) 10K type strain sequencing project: providing services to taxonomists for standard genome sequencing and annotation.</title>
        <authorList>
            <consortium name="The Broad Institute Genomics Platform"/>
            <consortium name="The Broad Institute Genome Sequencing Center for Infectious Disease"/>
            <person name="Wu L."/>
            <person name="Ma J."/>
        </authorList>
    </citation>
    <scope>NUCLEOTIDE SEQUENCE [LARGE SCALE GENOMIC DNA]</scope>
    <source>
        <strain evidence="2">JCM 4358</strain>
    </source>
</reference>
<comment type="caution">
    <text evidence="1">The sequence shown here is derived from an EMBL/GenBank/DDBJ whole genome shotgun (WGS) entry which is preliminary data.</text>
</comment>
<sequence>MGRAGGRTVQVPVAQQLLGGAVGAVWSSRAFAIRTFSRPRVNRRNWVICWNAASRAWASREGVRSLDDLQAQERGRADDQCPQELPAIATRFDKCAYVFHGTVTAVSFRLWLRS</sequence>
<organism evidence="1 2">
    <name type="scientific">Streptomyces coeruleofuscus</name>
    <dbReference type="NCBI Taxonomy" id="66879"/>
    <lineage>
        <taxon>Bacteria</taxon>
        <taxon>Bacillati</taxon>
        <taxon>Actinomycetota</taxon>
        <taxon>Actinomycetes</taxon>
        <taxon>Kitasatosporales</taxon>
        <taxon>Streptomycetaceae</taxon>
        <taxon>Streptomyces</taxon>
    </lineage>
</organism>
<accession>A0ABP5WHJ6</accession>
<protein>
    <submittedName>
        <fullName evidence="1">Uncharacterized protein</fullName>
    </submittedName>
</protein>
<name>A0ABP5WHJ6_9ACTN</name>